<protein>
    <submittedName>
        <fullName evidence="1">Uncharacterized protein</fullName>
    </submittedName>
</protein>
<dbReference type="RefSeq" id="WP_168675628.1">
    <property type="nucleotide sequence ID" value="NZ_BPKV01000010.1"/>
</dbReference>
<dbReference type="EMBL" id="JAAXPO010000001">
    <property type="protein sequence ID" value="NKZ17589.1"/>
    <property type="molecule type" value="Genomic_DNA"/>
</dbReference>
<gene>
    <name evidence="1" type="ORF">HF966_00050</name>
</gene>
<dbReference type="AlphaFoldDB" id="A0A846ZDN2"/>
<reference evidence="1 2" key="1">
    <citation type="submission" date="2020-04" db="EMBL/GenBank/DDBJ databases">
        <title>MicrobeNet Type strains.</title>
        <authorList>
            <person name="Nicholson A.C."/>
        </authorList>
    </citation>
    <scope>NUCLEOTIDE SEQUENCE [LARGE SCALE GENOMIC DNA]</scope>
    <source>
        <strain evidence="1 2">CCUG 54536</strain>
    </source>
</reference>
<comment type="caution">
    <text evidence="1">The sequence shown here is derived from an EMBL/GenBank/DDBJ whole genome shotgun (WGS) entry which is preliminary data.</text>
</comment>
<proteinExistence type="predicted"/>
<dbReference type="Proteomes" id="UP000590460">
    <property type="component" value="Unassembled WGS sequence"/>
</dbReference>
<sequence>MVIIDQIKRLITQIRTIRDLTKQLQSQQAQLSAQLEHVKVVQDEIQVEVEKMTFKNKPHLDRIQEATAHLNAELSKFKA</sequence>
<name>A0A846ZDN2_9LACO</name>
<evidence type="ECO:0000313" key="2">
    <source>
        <dbReference type="Proteomes" id="UP000590460"/>
    </source>
</evidence>
<organism evidence="1 2">
    <name type="scientific">Leuconostoc holzapfelii</name>
    <dbReference type="NCBI Taxonomy" id="434464"/>
    <lineage>
        <taxon>Bacteria</taxon>
        <taxon>Bacillati</taxon>
        <taxon>Bacillota</taxon>
        <taxon>Bacilli</taxon>
        <taxon>Lactobacillales</taxon>
        <taxon>Lactobacillaceae</taxon>
        <taxon>Leuconostoc</taxon>
    </lineage>
</organism>
<accession>A0A846ZDN2</accession>
<evidence type="ECO:0000313" key="1">
    <source>
        <dbReference type="EMBL" id="NKZ17589.1"/>
    </source>
</evidence>